<dbReference type="AlphaFoldDB" id="A0A2W0EL23"/>
<organism evidence="1 2">
    <name type="scientific">Pseudomonas jessenii</name>
    <dbReference type="NCBI Taxonomy" id="77298"/>
    <lineage>
        <taxon>Bacteria</taxon>
        <taxon>Pseudomonadati</taxon>
        <taxon>Pseudomonadota</taxon>
        <taxon>Gammaproteobacteria</taxon>
        <taxon>Pseudomonadales</taxon>
        <taxon>Pseudomonadaceae</taxon>
        <taxon>Pseudomonas</taxon>
    </lineage>
</organism>
<proteinExistence type="predicted"/>
<protein>
    <submittedName>
        <fullName evidence="1">Peptidase M16</fullName>
    </submittedName>
</protein>
<gene>
    <name evidence="1" type="ORF">CRX42_21965</name>
</gene>
<sequence>MSERKQSRLALIGLVAVAVIGSAAFYLSRSGETNASEALDKAKASQKLQSLAELNG</sequence>
<evidence type="ECO:0000313" key="1">
    <source>
        <dbReference type="EMBL" id="PYY68392.1"/>
    </source>
</evidence>
<name>A0A2W0EL23_PSEJE</name>
<accession>A0A2W0EL23</accession>
<dbReference type="Proteomes" id="UP000247437">
    <property type="component" value="Unassembled WGS sequence"/>
</dbReference>
<evidence type="ECO:0000313" key="2">
    <source>
        <dbReference type="Proteomes" id="UP000247437"/>
    </source>
</evidence>
<feature type="non-terminal residue" evidence="1">
    <location>
        <position position="56"/>
    </location>
</feature>
<dbReference type="EMBL" id="PDLL01000321">
    <property type="protein sequence ID" value="PYY68392.1"/>
    <property type="molecule type" value="Genomic_DNA"/>
</dbReference>
<comment type="caution">
    <text evidence="1">The sequence shown here is derived from an EMBL/GenBank/DDBJ whole genome shotgun (WGS) entry which is preliminary data.</text>
</comment>
<reference evidence="1 2" key="1">
    <citation type="journal article" date="2018" name="Appl. Microbiol. Biotechnol.">
        <title>Characterization of the caprolactam degradation pathway in Pseudomonas jessenii using mass spectrometry-based proteomics.</title>
        <authorList>
            <person name="Otzen M."/>
            <person name="Palacio C."/>
            <person name="Janssen D.B."/>
        </authorList>
    </citation>
    <scope>NUCLEOTIDE SEQUENCE [LARGE SCALE GENOMIC DNA]</scope>
    <source>
        <strain evidence="1 2">GO3</strain>
    </source>
</reference>